<dbReference type="PANTHER" id="PTHR38479">
    <property type="entry name" value="LMO0824 PROTEIN"/>
    <property type="match status" value="1"/>
</dbReference>
<dbReference type="AlphaFoldDB" id="A0AAW5II45"/>
<dbReference type="RefSeq" id="WP_254951443.1">
    <property type="nucleotide sequence ID" value="NZ_JANDWY010000009.1"/>
</dbReference>
<dbReference type="Pfam" id="PF06224">
    <property type="entry name" value="AlkZ-like"/>
    <property type="match status" value="1"/>
</dbReference>
<keyword evidence="1" id="KW-0238">DNA-binding</keyword>
<comment type="caution">
    <text evidence="1">The sequence shown here is derived from an EMBL/GenBank/DDBJ whole genome shotgun (WGS) entry which is preliminary data.</text>
</comment>
<dbReference type="GO" id="GO:0003677">
    <property type="term" value="F:DNA binding"/>
    <property type="evidence" value="ECO:0007669"/>
    <property type="project" value="UniProtKB-KW"/>
</dbReference>
<name>A0AAW5II45_9BACT</name>
<sequence>MNPIAIRLLSQQLICPQFDTPQKVVSHFGAMQAQDYRMVRWAVMMRTRKPSSFAFKNAYDEGEIIRLHLLRGTWQLVSNEDYWWMLDLISPKATSVVKGWMKSNKISIDDSELNQIHEIFVQKTDEMQSVTSKDLNEALLEKGIIMDKHRLSYHIRFNELNGTFCSGNLLPTKATYSLTEKKVPRTTRLERDEMLMLLARKYFQSHSPATFEDYVWWSGLSTSDCQRGIELLGSELRVEKWKDYQFYLHESCRTRGFRSGKNHLIAPFDEYLIGYKSRELVIHPHQMPSAYTNNGIFFPVIAHDGRICGNWNPWEKNLNISYFDSTEKDLSFEKQWKIFNETIKKKINDN</sequence>
<dbReference type="PANTHER" id="PTHR38479:SF2">
    <property type="entry name" value="WINGED HELIX DNA-BINDING DOMAIN-CONTAINING PROTEIN"/>
    <property type="match status" value="1"/>
</dbReference>
<dbReference type="EMBL" id="JANDWZ010000015">
    <property type="protein sequence ID" value="MCP9564523.1"/>
    <property type="molecule type" value="Genomic_DNA"/>
</dbReference>
<accession>A0AAW5II45</accession>
<dbReference type="Proteomes" id="UP001205531">
    <property type="component" value="Unassembled WGS sequence"/>
</dbReference>
<dbReference type="InterPro" id="IPR009351">
    <property type="entry name" value="AlkZ-like"/>
</dbReference>
<organism evidence="1 2">
    <name type="scientific">Segatella copri</name>
    <dbReference type="NCBI Taxonomy" id="165179"/>
    <lineage>
        <taxon>Bacteria</taxon>
        <taxon>Pseudomonadati</taxon>
        <taxon>Bacteroidota</taxon>
        <taxon>Bacteroidia</taxon>
        <taxon>Bacteroidales</taxon>
        <taxon>Prevotellaceae</taxon>
        <taxon>Segatella</taxon>
    </lineage>
</organism>
<reference evidence="1" key="1">
    <citation type="submission" date="2022-07" db="EMBL/GenBank/DDBJ databases">
        <title>Prevotella copri.</title>
        <authorList>
            <person name="Yang C."/>
        </authorList>
    </citation>
    <scope>NUCLEOTIDE SEQUENCE</scope>
    <source>
        <strain evidence="1">HF2107</strain>
    </source>
</reference>
<gene>
    <name evidence="1" type="ORF">NNC64_08120</name>
</gene>
<protein>
    <submittedName>
        <fullName evidence="1">Winged helix DNA-binding domain-containing protein</fullName>
    </submittedName>
</protein>
<evidence type="ECO:0000313" key="2">
    <source>
        <dbReference type="Proteomes" id="UP001205531"/>
    </source>
</evidence>
<proteinExistence type="predicted"/>
<evidence type="ECO:0000313" key="1">
    <source>
        <dbReference type="EMBL" id="MCP9564523.1"/>
    </source>
</evidence>